<name>A0A819TXQ3_9BILA</name>
<protein>
    <submittedName>
        <fullName evidence="2">Uncharacterized protein</fullName>
    </submittedName>
</protein>
<organism evidence="2 3">
    <name type="scientific">Rotaria magnacalcarata</name>
    <dbReference type="NCBI Taxonomy" id="392030"/>
    <lineage>
        <taxon>Eukaryota</taxon>
        <taxon>Metazoa</taxon>
        <taxon>Spiralia</taxon>
        <taxon>Gnathifera</taxon>
        <taxon>Rotifera</taxon>
        <taxon>Eurotatoria</taxon>
        <taxon>Bdelloidea</taxon>
        <taxon>Philodinida</taxon>
        <taxon>Philodinidae</taxon>
        <taxon>Rotaria</taxon>
    </lineage>
</organism>
<feature type="region of interest" description="Disordered" evidence="1">
    <location>
        <begin position="453"/>
        <end position="477"/>
    </location>
</feature>
<evidence type="ECO:0000313" key="3">
    <source>
        <dbReference type="Proteomes" id="UP000663866"/>
    </source>
</evidence>
<keyword evidence="3" id="KW-1185">Reference proteome</keyword>
<feature type="compositionally biased region" description="Basic residues" evidence="1">
    <location>
        <begin position="240"/>
        <end position="249"/>
    </location>
</feature>
<feature type="region of interest" description="Disordered" evidence="1">
    <location>
        <begin position="68"/>
        <end position="95"/>
    </location>
</feature>
<dbReference type="AlphaFoldDB" id="A0A819TXQ3"/>
<comment type="caution">
    <text evidence="2">The sequence shown here is derived from an EMBL/GenBank/DDBJ whole genome shotgun (WGS) entry which is preliminary data.</text>
</comment>
<evidence type="ECO:0000256" key="1">
    <source>
        <dbReference type="SAM" id="MobiDB-lite"/>
    </source>
</evidence>
<evidence type="ECO:0000313" key="2">
    <source>
        <dbReference type="EMBL" id="CAF4085031.1"/>
    </source>
</evidence>
<dbReference type="EMBL" id="CAJOBG010003877">
    <property type="protein sequence ID" value="CAF4085031.1"/>
    <property type="molecule type" value="Genomic_DNA"/>
</dbReference>
<dbReference type="Proteomes" id="UP000663866">
    <property type="component" value="Unassembled WGS sequence"/>
</dbReference>
<accession>A0A819TXQ3</accession>
<feature type="region of interest" description="Disordered" evidence="1">
    <location>
        <begin position="207"/>
        <end position="280"/>
    </location>
</feature>
<reference evidence="2" key="1">
    <citation type="submission" date="2021-02" db="EMBL/GenBank/DDBJ databases">
        <authorList>
            <person name="Nowell W R."/>
        </authorList>
    </citation>
    <scope>NUCLEOTIDE SEQUENCE</scope>
</reference>
<feature type="compositionally biased region" description="Polar residues" evidence="1">
    <location>
        <begin position="216"/>
        <end position="239"/>
    </location>
</feature>
<sequence>MAESFKNPNDGLFNIRSTPSNEHLVFAETLRDWRDPLLQGHNPIPVLICPRCALCKCRSVKDLHNTSSSSIRLHEPSCPNFRHQHEPAKTPRRQRAINQTKRRAISHDSSITVIQSSSSSSSSSIVQLNSTGHSPLLQSCKRTESPSKIPVRISIPLGNSSSILKIDSSNKQTKIPRLTIAYHRIIPSPNKPADDLYEIDSLNDDTDQIISDDENTSSNTNRNMKTSHQLNNPEEQVSLRNKKKKKSKHPISISDKRQRRHQHKDASNDQSNLIPSPISSESSSSIYLIQVTNQTEPKNSFGLTKTVPYVWKNTNKTSNNEEENFYPQYSVEQIPPSSDYRKRPAPVSSRNITLQRGQLDYWQNLEPLPDSIITSSCQNLTGSASNLLLSSPLIQQTTNSQDSHGNIISITTTKRSQSSLLNQKNGVKLRYSKTKWYSDNQLYKNQQLRNINQKEYKTDNYTDSGSSSEQKDRSAPLICDQQNTTNLINQNQEGIVLHKLRYFYK</sequence>
<proteinExistence type="predicted"/>
<gene>
    <name evidence="2" type="ORF">OVN521_LOCUS20014</name>
</gene>